<dbReference type="PANTHER" id="PTHR18895:SF74">
    <property type="entry name" value="MTRF1L RELEASE FACTOR GLUTAMINE METHYLTRANSFERASE"/>
    <property type="match status" value="1"/>
</dbReference>
<sequence length="282" mass="31076">MTFRELLTSASRRLQDASTPYLDALVLLSHASGMKKERLLADLPLQADEITAVLFEGFIQRRLAGEPVSYIRNRKEFWGLDFYVDSRVLVPRPDTEVLVEEALRLIAGNPSIRRIHDSCTGSGCIAVALKSEYPDLDISISDISADALEVADFNARSLTGKALPSSLSNLLSSVQGSFDLITCNPPYVEHDYVEHLKENNWPEPALALDGGESGFDLIPRLIEEALDSLNENGYLIIEASPVLVPLVAETMGEYNYTDIVQVTDLAGKARIARGRKGPCRQE</sequence>
<keyword evidence="4" id="KW-0949">S-adenosyl-L-methionine</keyword>
<dbReference type="GO" id="GO:0102559">
    <property type="term" value="F:peptide chain release factor N(5)-glutamine methyltransferase activity"/>
    <property type="evidence" value="ECO:0007669"/>
    <property type="project" value="UniProtKB-EC"/>
</dbReference>
<evidence type="ECO:0000259" key="7">
    <source>
        <dbReference type="Pfam" id="PF17827"/>
    </source>
</evidence>
<reference evidence="8 9" key="1">
    <citation type="submission" date="2017-03" db="EMBL/GenBank/DDBJ databases">
        <title>Draft Genome sequence of Marispirochaeta sp. strain JC444.</title>
        <authorList>
            <person name="Shivani Y."/>
            <person name="Subhash Y."/>
            <person name="Sasikala C."/>
            <person name="Ramana C."/>
        </authorList>
    </citation>
    <scope>NUCLEOTIDE SEQUENCE [LARGE SCALE GENOMIC DNA]</scope>
    <source>
        <strain evidence="8 9">JC444</strain>
    </source>
</reference>
<dbReference type="InterPro" id="IPR029063">
    <property type="entry name" value="SAM-dependent_MTases_sf"/>
</dbReference>
<dbReference type="STRING" id="1963862.B4O97_00595"/>
<dbReference type="Pfam" id="PF05175">
    <property type="entry name" value="MTS"/>
    <property type="match status" value="1"/>
</dbReference>
<dbReference type="NCBIfam" id="TIGR03534">
    <property type="entry name" value="RF_mod_PrmC"/>
    <property type="match status" value="1"/>
</dbReference>
<evidence type="ECO:0000256" key="2">
    <source>
        <dbReference type="ARBA" id="ARBA00022603"/>
    </source>
</evidence>
<evidence type="ECO:0000259" key="6">
    <source>
        <dbReference type="Pfam" id="PF05175"/>
    </source>
</evidence>
<dbReference type="Gene3D" id="3.40.50.150">
    <property type="entry name" value="Vaccinia Virus protein VP39"/>
    <property type="match status" value="1"/>
</dbReference>
<comment type="caution">
    <text evidence="8">The sequence shown here is derived from an EMBL/GenBank/DDBJ whole genome shotgun (WGS) entry which is preliminary data.</text>
</comment>
<dbReference type="RefSeq" id="WP_083047270.1">
    <property type="nucleotide sequence ID" value="NZ_MWQY01000001.1"/>
</dbReference>
<gene>
    <name evidence="8" type="ORF">B4O97_00595</name>
</gene>
<dbReference type="OrthoDB" id="9800643at2"/>
<evidence type="ECO:0000313" key="9">
    <source>
        <dbReference type="Proteomes" id="UP000192343"/>
    </source>
</evidence>
<dbReference type="NCBIfam" id="TIGR00536">
    <property type="entry name" value="hemK_fam"/>
    <property type="match status" value="1"/>
</dbReference>
<keyword evidence="2 8" id="KW-0489">Methyltransferase</keyword>
<dbReference type="InterPro" id="IPR040758">
    <property type="entry name" value="PrmC_N"/>
</dbReference>
<dbReference type="InterPro" id="IPR050320">
    <property type="entry name" value="N5-glutamine_MTase"/>
</dbReference>
<feature type="domain" description="Methyltransferase small" evidence="6">
    <location>
        <begin position="112"/>
        <end position="191"/>
    </location>
</feature>
<dbReference type="EC" id="2.1.1.297" evidence="1"/>
<evidence type="ECO:0000256" key="1">
    <source>
        <dbReference type="ARBA" id="ARBA00012771"/>
    </source>
</evidence>
<accession>A0A1Y1S2T4</accession>
<proteinExistence type="predicted"/>
<feature type="domain" description="Release factor glutamine methyltransferase N-terminal" evidence="7">
    <location>
        <begin position="5"/>
        <end position="71"/>
    </location>
</feature>
<dbReference type="PANTHER" id="PTHR18895">
    <property type="entry name" value="HEMK METHYLTRANSFERASE"/>
    <property type="match status" value="1"/>
</dbReference>
<dbReference type="Proteomes" id="UP000192343">
    <property type="component" value="Unassembled WGS sequence"/>
</dbReference>
<dbReference type="CDD" id="cd02440">
    <property type="entry name" value="AdoMet_MTases"/>
    <property type="match status" value="1"/>
</dbReference>
<keyword evidence="9" id="KW-1185">Reference proteome</keyword>
<dbReference type="GO" id="GO:0032259">
    <property type="term" value="P:methylation"/>
    <property type="evidence" value="ECO:0007669"/>
    <property type="project" value="UniProtKB-KW"/>
</dbReference>
<dbReference type="InterPro" id="IPR007848">
    <property type="entry name" value="Small_mtfrase_dom"/>
</dbReference>
<dbReference type="InterPro" id="IPR004556">
    <property type="entry name" value="HemK-like"/>
</dbReference>
<dbReference type="SUPFAM" id="SSF53335">
    <property type="entry name" value="S-adenosyl-L-methionine-dependent methyltransferases"/>
    <property type="match status" value="1"/>
</dbReference>
<dbReference type="Pfam" id="PF17827">
    <property type="entry name" value="PrmC_N"/>
    <property type="match status" value="1"/>
</dbReference>
<keyword evidence="3 8" id="KW-0808">Transferase</keyword>
<dbReference type="EMBL" id="MWQY01000001">
    <property type="protein sequence ID" value="ORC38288.1"/>
    <property type="molecule type" value="Genomic_DNA"/>
</dbReference>
<comment type="catalytic activity">
    <reaction evidence="5">
        <text>L-glutaminyl-[peptide chain release factor] + S-adenosyl-L-methionine = N(5)-methyl-L-glutaminyl-[peptide chain release factor] + S-adenosyl-L-homocysteine + H(+)</text>
        <dbReference type="Rhea" id="RHEA:42896"/>
        <dbReference type="Rhea" id="RHEA-COMP:10271"/>
        <dbReference type="Rhea" id="RHEA-COMP:10272"/>
        <dbReference type="ChEBI" id="CHEBI:15378"/>
        <dbReference type="ChEBI" id="CHEBI:30011"/>
        <dbReference type="ChEBI" id="CHEBI:57856"/>
        <dbReference type="ChEBI" id="CHEBI:59789"/>
        <dbReference type="ChEBI" id="CHEBI:61891"/>
        <dbReference type="EC" id="2.1.1.297"/>
    </reaction>
</comment>
<organism evidence="8 9">
    <name type="scientific">Marispirochaeta aestuarii</name>
    <dbReference type="NCBI Taxonomy" id="1963862"/>
    <lineage>
        <taxon>Bacteria</taxon>
        <taxon>Pseudomonadati</taxon>
        <taxon>Spirochaetota</taxon>
        <taxon>Spirochaetia</taxon>
        <taxon>Spirochaetales</taxon>
        <taxon>Spirochaetaceae</taxon>
        <taxon>Marispirochaeta</taxon>
    </lineage>
</organism>
<dbReference type="Gene3D" id="1.10.8.10">
    <property type="entry name" value="DNA helicase RuvA subunit, C-terminal domain"/>
    <property type="match status" value="1"/>
</dbReference>
<name>A0A1Y1S2T4_9SPIO</name>
<dbReference type="InterPro" id="IPR019874">
    <property type="entry name" value="RF_methyltr_PrmC"/>
</dbReference>
<evidence type="ECO:0000256" key="5">
    <source>
        <dbReference type="ARBA" id="ARBA00048391"/>
    </source>
</evidence>
<evidence type="ECO:0000256" key="4">
    <source>
        <dbReference type="ARBA" id="ARBA00022691"/>
    </source>
</evidence>
<protein>
    <recommendedName>
        <fullName evidence="1">peptide chain release factor N(5)-glutamine methyltransferase</fullName>
        <ecNumber evidence="1">2.1.1.297</ecNumber>
    </recommendedName>
</protein>
<evidence type="ECO:0000256" key="3">
    <source>
        <dbReference type="ARBA" id="ARBA00022679"/>
    </source>
</evidence>
<dbReference type="AlphaFoldDB" id="A0A1Y1S2T4"/>
<evidence type="ECO:0000313" key="8">
    <source>
        <dbReference type="EMBL" id="ORC38288.1"/>
    </source>
</evidence>